<evidence type="ECO:0000259" key="8">
    <source>
        <dbReference type="Pfam" id="PF09335"/>
    </source>
</evidence>
<feature type="transmembrane region" description="Helical" evidence="7">
    <location>
        <begin position="190"/>
        <end position="208"/>
    </location>
</feature>
<dbReference type="AlphaFoldDB" id="A0A5B8U2P3"/>
<dbReference type="KEGG" id="bsol:FSW04_05725"/>
<accession>A0A5B8U2P3</accession>
<keyword evidence="5 7" id="KW-1133">Transmembrane helix</keyword>
<keyword evidence="4 7" id="KW-0812">Transmembrane</keyword>
<evidence type="ECO:0000256" key="2">
    <source>
        <dbReference type="ARBA" id="ARBA00008640"/>
    </source>
</evidence>
<evidence type="ECO:0000256" key="7">
    <source>
        <dbReference type="RuleBase" id="RU366058"/>
    </source>
</evidence>
<evidence type="ECO:0000256" key="6">
    <source>
        <dbReference type="ARBA" id="ARBA00023136"/>
    </source>
</evidence>
<evidence type="ECO:0000256" key="5">
    <source>
        <dbReference type="ARBA" id="ARBA00022989"/>
    </source>
</evidence>
<keyword evidence="10" id="KW-1185">Reference proteome</keyword>
<comment type="subcellular location">
    <subcellularLocation>
        <location evidence="1 7">Cell membrane</location>
        <topology evidence="1 7">Multi-pass membrane protein</topology>
    </subcellularLocation>
</comment>
<feature type="transmembrane region" description="Helical" evidence="7">
    <location>
        <begin position="44"/>
        <end position="64"/>
    </location>
</feature>
<dbReference type="Pfam" id="PF09335">
    <property type="entry name" value="VTT_dom"/>
    <property type="match status" value="1"/>
</dbReference>
<protein>
    <recommendedName>
        <fullName evidence="7">TVP38/TMEM64 family membrane protein</fullName>
    </recommendedName>
</protein>
<sequence>MAALRRRALVRLAVLAALVAAAFLIVASSGSLSARRVQGWVDGYGIAGPLVFVAVSSALTVCLFPGPLLAGASGLLFGTALGTPVSIASATLGATLAFGLARGLAHDAVTQLQGRRVAALRAFVGRRGFLSVLYARIAPGVPYNLVNYAAGLSPVALRAFVAATALGCAPRAFAYTALGGSLDDLGSPEALIAVGVLAAMAVGGLLLARRDLRRGRAAA</sequence>
<feature type="transmembrane region" description="Helical" evidence="7">
    <location>
        <begin position="76"/>
        <end position="101"/>
    </location>
</feature>
<evidence type="ECO:0000256" key="3">
    <source>
        <dbReference type="ARBA" id="ARBA00022475"/>
    </source>
</evidence>
<dbReference type="OrthoDB" id="5242213at2"/>
<dbReference type="Proteomes" id="UP000321805">
    <property type="component" value="Chromosome"/>
</dbReference>
<dbReference type="InterPro" id="IPR015414">
    <property type="entry name" value="TMEM64"/>
</dbReference>
<organism evidence="9 10">
    <name type="scientific">Baekduia soli</name>
    <dbReference type="NCBI Taxonomy" id="496014"/>
    <lineage>
        <taxon>Bacteria</taxon>
        <taxon>Bacillati</taxon>
        <taxon>Actinomycetota</taxon>
        <taxon>Thermoleophilia</taxon>
        <taxon>Solirubrobacterales</taxon>
        <taxon>Baekduiaceae</taxon>
        <taxon>Baekduia</taxon>
    </lineage>
</organism>
<evidence type="ECO:0000256" key="4">
    <source>
        <dbReference type="ARBA" id="ARBA00022692"/>
    </source>
</evidence>
<dbReference type="PANTHER" id="PTHR12677:SF58">
    <property type="entry name" value="TVP38_TMEM64 FAMILY MEMBRANE PROTEIN RV0625C"/>
    <property type="match status" value="1"/>
</dbReference>
<comment type="caution">
    <text evidence="7">Lacks conserved residue(s) required for the propagation of feature annotation.</text>
</comment>
<dbReference type="InterPro" id="IPR032816">
    <property type="entry name" value="VTT_dom"/>
</dbReference>
<name>A0A5B8U2P3_9ACTN</name>
<keyword evidence="6 7" id="KW-0472">Membrane</keyword>
<evidence type="ECO:0000256" key="1">
    <source>
        <dbReference type="ARBA" id="ARBA00004651"/>
    </source>
</evidence>
<reference evidence="9 10" key="1">
    <citation type="journal article" date="2018" name="J. Microbiol.">
        <title>Baekduia soli gen. nov., sp. nov., a novel bacterium isolated from the soil of Baekdu Mountain and proposal of a novel family name, Baekduiaceae fam. nov.</title>
        <authorList>
            <person name="An D.S."/>
            <person name="Siddiqi M.Z."/>
            <person name="Kim K.H."/>
            <person name="Yu H.S."/>
            <person name="Im W.T."/>
        </authorList>
    </citation>
    <scope>NUCLEOTIDE SEQUENCE [LARGE SCALE GENOMIC DNA]</scope>
    <source>
        <strain evidence="9 10">BR7-21</strain>
    </source>
</reference>
<dbReference type="RefSeq" id="WP_146917187.1">
    <property type="nucleotide sequence ID" value="NZ_CP042430.1"/>
</dbReference>
<dbReference type="EMBL" id="CP042430">
    <property type="protein sequence ID" value="QEC47135.1"/>
    <property type="molecule type" value="Genomic_DNA"/>
</dbReference>
<proteinExistence type="inferred from homology"/>
<keyword evidence="3 7" id="KW-1003">Cell membrane</keyword>
<comment type="similarity">
    <text evidence="2 7">Belongs to the TVP38/TMEM64 family.</text>
</comment>
<dbReference type="PANTHER" id="PTHR12677">
    <property type="entry name" value="GOLGI APPARATUS MEMBRANE PROTEIN TVP38-RELATED"/>
    <property type="match status" value="1"/>
</dbReference>
<dbReference type="GO" id="GO:0005886">
    <property type="term" value="C:plasma membrane"/>
    <property type="evidence" value="ECO:0007669"/>
    <property type="project" value="UniProtKB-SubCell"/>
</dbReference>
<evidence type="ECO:0000313" key="9">
    <source>
        <dbReference type="EMBL" id="QEC47135.1"/>
    </source>
</evidence>
<feature type="domain" description="VTT" evidence="8">
    <location>
        <begin position="64"/>
        <end position="179"/>
    </location>
</feature>
<gene>
    <name evidence="9" type="ORF">FSW04_05725</name>
</gene>
<evidence type="ECO:0000313" key="10">
    <source>
        <dbReference type="Proteomes" id="UP000321805"/>
    </source>
</evidence>